<organism evidence="3 4">
    <name type="scientific">Adiantum capillus-veneris</name>
    <name type="common">Maidenhair fern</name>
    <dbReference type="NCBI Taxonomy" id="13818"/>
    <lineage>
        <taxon>Eukaryota</taxon>
        <taxon>Viridiplantae</taxon>
        <taxon>Streptophyta</taxon>
        <taxon>Embryophyta</taxon>
        <taxon>Tracheophyta</taxon>
        <taxon>Polypodiopsida</taxon>
        <taxon>Polypodiidae</taxon>
        <taxon>Polypodiales</taxon>
        <taxon>Pteridineae</taxon>
        <taxon>Pteridaceae</taxon>
        <taxon>Vittarioideae</taxon>
        <taxon>Adiantum</taxon>
    </lineage>
</organism>
<proteinExistence type="predicted"/>
<evidence type="ECO:0000256" key="1">
    <source>
        <dbReference type="SAM" id="MobiDB-lite"/>
    </source>
</evidence>
<name>A0A9D4ZDS5_ADICA</name>
<keyword evidence="2" id="KW-1133">Transmembrane helix</keyword>
<dbReference type="PANTHER" id="PTHR33098">
    <property type="entry name" value="COTTON FIBER (DUF761)"/>
    <property type="match status" value="1"/>
</dbReference>
<dbReference type="Pfam" id="PF05553">
    <property type="entry name" value="DUF761"/>
    <property type="match status" value="1"/>
</dbReference>
<dbReference type="InterPro" id="IPR008480">
    <property type="entry name" value="DUF761_pln"/>
</dbReference>
<protein>
    <submittedName>
        <fullName evidence="3">Uncharacterized protein</fullName>
    </submittedName>
</protein>
<evidence type="ECO:0000313" key="4">
    <source>
        <dbReference type="Proteomes" id="UP000886520"/>
    </source>
</evidence>
<sequence>SHTLIVHSSSIMWSLFLPTPTDVEPPHNTNPLILFLLVNLIIFLIFISLHHAQQHTASVSRKAARKKRRIAELAAAESLEIDRIKSLQPLLQNEPTRASTETELVEGAATADVVTAETNSAFDASAMMAGRSMAVLSSDCMSTAAAVTALQGHPFTSIEGSSANEELTEAAASTAASMETLPTQDSNAPPAAISAHVSEPCWTVDKDGRPAETVEKIVLEEDGQLRLVEVPEGPQQEDQRLRWIDSPVYSSDNNDPHTIPFKKPEGRSISLNSHHLSTSDPHMSPPYSRSRVKSMDATNDNTLDCWPTHAKSKFKGNNKVVKRDKVVKKAFRLRREPSINNQDELNARVESFIAAFNEKMKIQRQQSLLSNYMQMVARGA</sequence>
<dbReference type="AlphaFoldDB" id="A0A9D4ZDS5"/>
<feature type="non-terminal residue" evidence="3">
    <location>
        <position position="1"/>
    </location>
</feature>
<feature type="region of interest" description="Disordered" evidence="1">
    <location>
        <begin position="263"/>
        <end position="293"/>
    </location>
</feature>
<dbReference type="PANTHER" id="PTHR33098:SF53">
    <property type="entry name" value="OS05G0540900 PROTEIN"/>
    <property type="match status" value="1"/>
</dbReference>
<feature type="transmembrane region" description="Helical" evidence="2">
    <location>
        <begin position="32"/>
        <end position="52"/>
    </location>
</feature>
<reference evidence="3" key="1">
    <citation type="submission" date="2021-01" db="EMBL/GenBank/DDBJ databases">
        <title>Adiantum capillus-veneris genome.</title>
        <authorList>
            <person name="Fang Y."/>
            <person name="Liao Q."/>
        </authorList>
    </citation>
    <scope>NUCLEOTIDE SEQUENCE</scope>
    <source>
        <strain evidence="3">H3</strain>
        <tissue evidence="3">Leaf</tissue>
    </source>
</reference>
<keyword evidence="4" id="KW-1185">Reference proteome</keyword>
<dbReference type="EMBL" id="JABFUD020000016">
    <property type="protein sequence ID" value="KAI5068906.1"/>
    <property type="molecule type" value="Genomic_DNA"/>
</dbReference>
<dbReference type="OrthoDB" id="1933168at2759"/>
<comment type="caution">
    <text evidence="3">The sequence shown here is derived from an EMBL/GenBank/DDBJ whole genome shotgun (WGS) entry which is preliminary data.</text>
</comment>
<gene>
    <name evidence="3" type="ORF">GOP47_0017251</name>
</gene>
<keyword evidence="2" id="KW-0472">Membrane</keyword>
<accession>A0A9D4ZDS5</accession>
<feature type="compositionally biased region" description="Polar residues" evidence="1">
    <location>
        <begin position="269"/>
        <end position="281"/>
    </location>
</feature>
<evidence type="ECO:0000313" key="3">
    <source>
        <dbReference type="EMBL" id="KAI5068906.1"/>
    </source>
</evidence>
<dbReference type="Proteomes" id="UP000886520">
    <property type="component" value="Chromosome 16"/>
</dbReference>
<evidence type="ECO:0000256" key="2">
    <source>
        <dbReference type="SAM" id="Phobius"/>
    </source>
</evidence>
<keyword evidence="2" id="KW-0812">Transmembrane</keyword>